<reference evidence="2 3" key="1">
    <citation type="submission" date="2023-02" db="EMBL/GenBank/DDBJ databases">
        <title>LHISI_Scaffold_Assembly.</title>
        <authorList>
            <person name="Stuart O.P."/>
            <person name="Cleave R."/>
            <person name="Magrath M.J.L."/>
            <person name="Mikheyev A.S."/>
        </authorList>
    </citation>
    <scope>NUCLEOTIDE SEQUENCE [LARGE SCALE GENOMIC DNA]</scope>
    <source>
        <strain evidence="2">Daus_M_001</strain>
        <tissue evidence="2">Leg muscle</tissue>
    </source>
</reference>
<sequence>MEWGGEMGDPPENPPTSDIFRHDSHIRKSGSDHARNRTRLLASHQGELGFDSRRDRPRIFVRGNRAERCRFSRTFTPAVRGVLTTARPNHVVSSETGLETSPVPVRERDARERSRPRIKFVTITREAHVPGYPPSCVGASSRLAESRRGGESVTSTFVTITREAHVPGYPPSCVGASSRLAESRRGGESVTSTFVTITREAHVPGYPPSCVGASSRLAESRRGGKSVTSTSTAASPLAEEGEETSLGIKQRVKVLKLESRGRKSPTERRDDSAIRTINSARTVHEVRSYFRHPAACATDRRPREYGAAASSGTIPTCENPGATPLGIEPGSPRWEASSLTTTPPRKFRIVRISLNSYLCCSIR</sequence>
<feature type="region of interest" description="Disordered" evidence="1">
    <location>
        <begin position="93"/>
        <end position="112"/>
    </location>
</feature>
<gene>
    <name evidence="2" type="ORF">PR048_024970</name>
</gene>
<feature type="region of interest" description="Disordered" evidence="1">
    <location>
        <begin position="214"/>
        <end position="245"/>
    </location>
</feature>
<dbReference type="EMBL" id="JARBHB010000010">
    <property type="protein sequence ID" value="KAJ8874128.1"/>
    <property type="molecule type" value="Genomic_DNA"/>
</dbReference>
<protein>
    <submittedName>
        <fullName evidence="2">Uncharacterized protein</fullName>
    </submittedName>
</protein>
<evidence type="ECO:0000313" key="2">
    <source>
        <dbReference type="EMBL" id="KAJ8874128.1"/>
    </source>
</evidence>
<proteinExistence type="predicted"/>
<accession>A0ABQ9GQ17</accession>
<evidence type="ECO:0000256" key="1">
    <source>
        <dbReference type="SAM" id="MobiDB-lite"/>
    </source>
</evidence>
<feature type="region of interest" description="Disordered" evidence="1">
    <location>
        <begin position="1"/>
        <end position="39"/>
    </location>
</feature>
<comment type="caution">
    <text evidence="2">The sequence shown here is derived from an EMBL/GenBank/DDBJ whole genome shotgun (WGS) entry which is preliminary data.</text>
</comment>
<name>A0ABQ9GQ17_9NEOP</name>
<evidence type="ECO:0000313" key="3">
    <source>
        <dbReference type="Proteomes" id="UP001159363"/>
    </source>
</evidence>
<keyword evidence="3" id="KW-1185">Reference proteome</keyword>
<dbReference type="Proteomes" id="UP001159363">
    <property type="component" value="Chromosome 9"/>
</dbReference>
<organism evidence="2 3">
    <name type="scientific">Dryococelus australis</name>
    <dbReference type="NCBI Taxonomy" id="614101"/>
    <lineage>
        <taxon>Eukaryota</taxon>
        <taxon>Metazoa</taxon>
        <taxon>Ecdysozoa</taxon>
        <taxon>Arthropoda</taxon>
        <taxon>Hexapoda</taxon>
        <taxon>Insecta</taxon>
        <taxon>Pterygota</taxon>
        <taxon>Neoptera</taxon>
        <taxon>Polyneoptera</taxon>
        <taxon>Phasmatodea</taxon>
        <taxon>Verophasmatodea</taxon>
        <taxon>Anareolatae</taxon>
        <taxon>Phasmatidae</taxon>
        <taxon>Eurycanthinae</taxon>
        <taxon>Dryococelus</taxon>
    </lineage>
</organism>